<comment type="caution">
    <text evidence="2">The sequence shown here is derived from an EMBL/GenBank/DDBJ whole genome shotgun (WGS) entry which is preliminary data.</text>
</comment>
<dbReference type="Proteomes" id="UP000467841">
    <property type="component" value="Unassembled WGS sequence"/>
</dbReference>
<dbReference type="AlphaFoldDB" id="A0A6D2HWD6"/>
<proteinExistence type="predicted"/>
<evidence type="ECO:0000259" key="1">
    <source>
        <dbReference type="PROSITE" id="PS50878"/>
    </source>
</evidence>
<sequence length="408" mass="46032">MFLRHIEESYFKQKSRINWLKEGDLNTTYFQRIAQTRVSYNSIRFFLLPSGDTIHDPLEMSEHAIRHFKSILGPSVLHPPLIASPPSWFQTLLPFRCPPEQQRDMISLPRAEDIRRVMFKLNPNKSSGPDGLTSGFYKSAWGILGDEVIASVSNFFVSSFMPASTNSTILTLVLKFPGASKISDYRPISCLNTLYKVVSKLLVARLKPILPDLILPNQTAFVKDRLLVENTVLAGELVNGYHKKGGTKKLTIKVDIAKAFDSVSWDFLFNCLEGLSIPNQFLHWLKSCICTTNFTIGYNGMVQGYFKGKRGLRQGDPLSPYLFVIAMNCLSTMLNKAAEEQKFNYHDKCHASKLTHLCFADDLLIFVEGSLDSIQNVLQVLQEFHLRSGLAVSVQKSSFFTSGLSQQE</sequence>
<dbReference type="InterPro" id="IPR052343">
    <property type="entry name" value="Retrotransposon-Effector_Assoc"/>
</dbReference>
<dbReference type="Pfam" id="PF00078">
    <property type="entry name" value="RVT_1"/>
    <property type="match status" value="1"/>
</dbReference>
<keyword evidence="3" id="KW-1185">Reference proteome</keyword>
<dbReference type="PANTHER" id="PTHR46890">
    <property type="entry name" value="NON-LTR RETROLELEMENT REVERSE TRANSCRIPTASE-LIKE PROTEIN-RELATED"/>
    <property type="match status" value="1"/>
</dbReference>
<dbReference type="SUPFAM" id="SSF56672">
    <property type="entry name" value="DNA/RNA polymerases"/>
    <property type="match status" value="1"/>
</dbReference>
<dbReference type="PANTHER" id="PTHR46890:SF48">
    <property type="entry name" value="RNA-DIRECTED DNA POLYMERASE"/>
    <property type="match status" value="1"/>
</dbReference>
<feature type="domain" description="Reverse transcriptase" evidence="1">
    <location>
        <begin position="154"/>
        <end position="408"/>
    </location>
</feature>
<dbReference type="PROSITE" id="PS50878">
    <property type="entry name" value="RT_POL"/>
    <property type="match status" value="1"/>
</dbReference>
<dbReference type="EMBL" id="CACVBM020000332">
    <property type="protein sequence ID" value="CAA7017493.1"/>
    <property type="molecule type" value="Genomic_DNA"/>
</dbReference>
<accession>A0A6D2HWD6</accession>
<evidence type="ECO:0000313" key="2">
    <source>
        <dbReference type="EMBL" id="CAA7017493.1"/>
    </source>
</evidence>
<name>A0A6D2HWD6_9BRAS</name>
<reference evidence="2" key="1">
    <citation type="submission" date="2020-01" db="EMBL/GenBank/DDBJ databases">
        <authorList>
            <person name="Mishra B."/>
        </authorList>
    </citation>
    <scope>NUCLEOTIDE SEQUENCE [LARGE SCALE GENOMIC DNA]</scope>
</reference>
<gene>
    <name evidence="2" type="ORF">MERR_LOCUS4728</name>
</gene>
<dbReference type="OrthoDB" id="1113510at2759"/>
<organism evidence="2 3">
    <name type="scientific">Microthlaspi erraticum</name>
    <dbReference type="NCBI Taxonomy" id="1685480"/>
    <lineage>
        <taxon>Eukaryota</taxon>
        <taxon>Viridiplantae</taxon>
        <taxon>Streptophyta</taxon>
        <taxon>Embryophyta</taxon>
        <taxon>Tracheophyta</taxon>
        <taxon>Spermatophyta</taxon>
        <taxon>Magnoliopsida</taxon>
        <taxon>eudicotyledons</taxon>
        <taxon>Gunneridae</taxon>
        <taxon>Pentapetalae</taxon>
        <taxon>rosids</taxon>
        <taxon>malvids</taxon>
        <taxon>Brassicales</taxon>
        <taxon>Brassicaceae</taxon>
        <taxon>Coluteocarpeae</taxon>
        <taxon>Microthlaspi</taxon>
    </lineage>
</organism>
<dbReference type="InterPro" id="IPR000477">
    <property type="entry name" value="RT_dom"/>
</dbReference>
<dbReference type="InterPro" id="IPR043502">
    <property type="entry name" value="DNA/RNA_pol_sf"/>
</dbReference>
<dbReference type="CDD" id="cd01650">
    <property type="entry name" value="RT_nLTR_like"/>
    <property type="match status" value="1"/>
</dbReference>
<protein>
    <recommendedName>
        <fullName evidence="1">Reverse transcriptase domain-containing protein</fullName>
    </recommendedName>
</protein>
<evidence type="ECO:0000313" key="3">
    <source>
        <dbReference type="Proteomes" id="UP000467841"/>
    </source>
</evidence>